<evidence type="ECO:0000313" key="1">
    <source>
        <dbReference type="EMBL" id="EAY26387.1"/>
    </source>
</evidence>
<organism evidence="1 2">
    <name type="scientific">Microscilla marina ATCC 23134</name>
    <dbReference type="NCBI Taxonomy" id="313606"/>
    <lineage>
        <taxon>Bacteria</taxon>
        <taxon>Pseudomonadati</taxon>
        <taxon>Bacteroidota</taxon>
        <taxon>Cytophagia</taxon>
        <taxon>Cytophagales</taxon>
        <taxon>Microscillaceae</taxon>
        <taxon>Microscilla</taxon>
    </lineage>
</organism>
<protein>
    <submittedName>
        <fullName evidence="1">Uncharacterized protein</fullName>
    </submittedName>
</protein>
<proteinExistence type="predicted"/>
<comment type="caution">
    <text evidence="1">The sequence shown here is derived from an EMBL/GenBank/DDBJ whole genome shotgun (WGS) entry which is preliminary data.</text>
</comment>
<evidence type="ECO:0000313" key="2">
    <source>
        <dbReference type="Proteomes" id="UP000004095"/>
    </source>
</evidence>
<dbReference type="AlphaFoldDB" id="A1ZTG5"/>
<name>A1ZTG5_MICM2</name>
<keyword evidence="2" id="KW-1185">Reference proteome</keyword>
<sequence length="46" mass="5109">MPHLTHKSSANGFWVVSLFLSGAQFFRPKTPGLSNPLSGRLFKFDS</sequence>
<gene>
    <name evidence="1" type="ORF">M23134_04665</name>
</gene>
<accession>A1ZTG5</accession>
<dbReference type="EMBL" id="AAWS01000035">
    <property type="protein sequence ID" value="EAY26387.1"/>
    <property type="molecule type" value="Genomic_DNA"/>
</dbReference>
<reference evidence="1 2" key="1">
    <citation type="submission" date="2007-01" db="EMBL/GenBank/DDBJ databases">
        <authorList>
            <person name="Haygood M."/>
            <person name="Podell S."/>
            <person name="Anderson C."/>
            <person name="Hopkinson B."/>
            <person name="Roe K."/>
            <person name="Barbeau K."/>
            <person name="Gaasterland T."/>
            <person name="Ferriera S."/>
            <person name="Johnson J."/>
            <person name="Kravitz S."/>
            <person name="Beeson K."/>
            <person name="Sutton G."/>
            <person name="Rogers Y.-H."/>
            <person name="Friedman R."/>
            <person name="Frazier M."/>
            <person name="Venter J.C."/>
        </authorList>
    </citation>
    <scope>NUCLEOTIDE SEQUENCE [LARGE SCALE GENOMIC DNA]</scope>
    <source>
        <strain evidence="1 2">ATCC 23134</strain>
    </source>
</reference>
<dbReference type="Proteomes" id="UP000004095">
    <property type="component" value="Unassembled WGS sequence"/>
</dbReference>